<feature type="compositionally biased region" description="Basic and acidic residues" evidence="8">
    <location>
        <begin position="482"/>
        <end position="519"/>
    </location>
</feature>
<dbReference type="STRING" id="708187.A0A1Q8RMM9"/>
<dbReference type="CDD" id="cd22285">
    <property type="entry name" value="HD_XLF_N"/>
    <property type="match status" value="1"/>
</dbReference>
<evidence type="ECO:0000259" key="9">
    <source>
        <dbReference type="Pfam" id="PF09302"/>
    </source>
</evidence>
<accession>A0A1Q8RMM9</accession>
<dbReference type="Gene3D" id="2.170.210.10">
    <property type="entry name" value="DNA double-strand break repair and VJ recombination XRCC4, N-terminal"/>
    <property type="match status" value="1"/>
</dbReference>
<proteinExistence type="inferred from homology"/>
<organism evidence="11 12">
    <name type="scientific">Colletotrichum chlorophyti</name>
    <dbReference type="NCBI Taxonomy" id="708187"/>
    <lineage>
        <taxon>Eukaryota</taxon>
        <taxon>Fungi</taxon>
        <taxon>Dikarya</taxon>
        <taxon>Ascomycota</taxon>
        <taxon>Pezizomycotina</taxon>
        <taxon>Sordariomycetes</taxon>
        <taxon>Hypocreomycetidae</taxon>
        <taxon>Glomerellales</taxon>
        <taxon>Glomerellaceae</taxon>
        <taxon>Colletotrichum</taxon>
    </lineage>
</organism>
<comment type="caution">
    <text evidence="11">The sequence shown here is derived from an EMBL/GenBank/DDBJ whole genome shotgun (WGS) entry which is preliminary data.</text>
</comment>
<comment type="subcellular location">
    <subcellularLocation>
        <location evidence="1">Nucleus</location>
    </subcellularLocation>
</comment>
<evidence type="ECO:0000256" key="2">
    <source>
        <dbReference type="ARBA" id="ARBA00022763"/>
    </source>
</evidence>
<reference evidence="11 12" key="1">
    <citation type="submission" date="2016-11" db="EMBL/GenBank/DDBJ databases">
        <title>Draft Genome Assembly of Colletotrichum chlorophyti a pathogen of herbaceous plants.</title>
        <authorList>
            <person name="Gan P."/>
            <person name="Narusaka M."/>
            <person name="Tsushima A."/>
            <person name="Narusaka Y."/>
            <person name="Takano Y."/>
            <person name="Shirasu K."/>
        </authorList>
    </citation>
    <scope>NUCLEOTIDE SEQUENCE [LARGE SCALE GENOMIC DNA]</scope>
    <source>
        <strain evidence="11 12">NTL11</strain>
    </source>
</reference>
<dbReference type="PANTHER" id="PTHR32235:SF1">
    <property type="entry name" value="NON-HOMOLOGOUS END-JOINING FACTOR 1"/>
    <property type="match status" value="1"/>
</dbReference>
<keyword evidence="12" id="KW-1185">Reference proteome</keyword>
<dbReference type="GO" id="GO:0032807">
    <property type="term" value="C:DNA ligase IV complex"/>
    <property type="evidence" value="ECO:0007669"/>
    <property type="project" value="TreeGrafter"/>
</dbReference>
<feature type="region of interest" description="Disordered" evidence="8">
    <location>
        <begin position="268"/>
        <end position="532"/>
    </location>
</feature>
<dbReference type="Pfam" id="PF21928">
    <property type="entry name" value="XLF_CC"/>
    <property type="match status" value="1"/>
</dbReference>
<gene>
    <name evidence="11" type="ORF">CCHL11_07999</name>
</gene>
<dbReference type="InterPro" id="IPR052287">
    <property type="entry name" value="NHEJ_factor"/>
</dbReference>
<dbReference type="AlphaFoldDB" id="A0A1Q8RMM9"/>
<evidence type="ECO:0000256" key="5">
    <source>
        <dbReference type="ARBA" id="ARBA00023242"/>
    </source>
</evidence>
<feature type="compositionally biased region" description="Acidic residues" evidence="8">
    <location>
        <begin position="389"/>
        <end position="399"/>
    </location>
</feature>
<evidence type="ECO:0000313" key="12">
    <source>
        <dbReference type="Proteomes" id="UP000186583"/>
    </source>
</evidence>
<evidence type="ECO:0000256" key="3">
    <source>
        <dbReference type="ARBA" id="ARBA00023125"/>
    </source>
</evidence>
<feature type="compositionally biased region" description="Gly residues" evidence="8">
    <location>
        <begin position="459"/>
        <end position="468"/>
    </location>
</feature>
<name>A0A1Q8RMM9_9PEZI</name>
<feature type="domain" description="XLF-like coiled-coil region" evidence="10">
    <location>
        <begin position="131"/>
        <end position="183"/>
    </location>
</feature>
<dbReference type="PANTHER" id="PTHR32235">
    <property type="entry name" value="NON-HOMOLOGOUS END-JOINING FACTOR 1"/>
    <property type="match status" value="1"/>
</dbReference>
<keyword evidence="3" id="KW-0238">DNA-binding</keyword>
<dbReference type="EMBL" id="MPGH01000173">
    <property type="protein sequence ID" value="OLN85433.1"/>
    <property type="molecule type" value="Genomic_DNA"/>
</dbReference>
<dbReference type="Proteomes" id="UP000186583">
    <property type="component" value="Unassembled WGS sequence"/>
</dbReference>
<keyword evidence="4" id="KW-0234">DNA repair</keyword>
<feature type="region of interest" description="Disordered" evidence="8">
    <location>
        <begin position="83"/>
        <end position="103"/>
    </location>
</feature>
<dbReference type="OrthoDB" id="2155935at2759"/>
<sequence>MPVWRPLPVQPSTGLPYLLVSTTFSKDAYTIYITDLANIWAESMDRRAIFKRSLNESTSIDPTDSDNNMRAFLSKINSVFDPSHEDHDKASMTLSTTPRKEAGEGGLSLDITCELDNMQPLEWPMYLQRRPQSELTTELVVPLAQATSSGRRQVDSLLGIINQKDIVIMKLLDKLEATGTRLENIFTTLSAKQKPTRKMAEDKVKGLAPFRHDEWKSQLDGAAADLPGVIEHVFGAAGLGYRHDIGLVGMASLDNWWTQSEFSSIPILEPGSRSRTSQPAAHSLAQEWPAPGRLAGDYDETGVNDDDDDFQVQSTPPRLMAARKPSTTAVTQDDESTEDDDEDISQVPDSVPLPPPELKSHPVRLGTVGQKRQRTPTHISPPLRASEPEGSETETESEEAPSPQPTEPQLARNVVKGGLGRIGSEAHRSKTPESPKRAGLGRIGGRAKHSKSPEPSRKGGLGRIGGGSARSSRSPEPPVTATEERGRRRIETEAQDKPRETSQERADRKRDELQKELQRKAASGPTRKKRKF</sequence>
<dbReference type="Pfam" id="PF09302">
    <property type="entry name" value="XLF"/>
    <property type="match status" value="1"/>
</dbReference>
<dbReference type="GO" id="GO:0006303">
    <property type="term" value="P:double-strand break repair via nonhomologous end joining"/>
    <property type="evidence" value="ECO:0007669"/>
    <property type="project" value="UniProtKB-ARBA"/>
</dbReference>
<evidence type="ECO:0000256" key="1">
    <source>
        <dbReference type="ARBA" id="ARBA00004123"/>
    </source>
</evidence>
<dbReference type="InterPro" id="IPR053829">
    <property type="entry name" value="XLF-like_CC"/>
</dbReference>
<evidence type="ECO:0000313" key="11">
    <source>
        <dbReference type="EMBL" id="OLN85433.1"/>
    </source>
</evidence>
<feature type="compositionally biased region" description="Acidic residues" evidence="8">
    <location>
        <begin position="332"/>
        <end position="344"/>
    </location>
</feature>
<feature type="domain" description="XLF-like N-terminal" evidence="9">
    <location>
        <begin position="4"/>
        <end position="128"/>
    </location>
</feature>
<evidence type="ECO:0000256" key="6">
    <source>
        <dbReference type="ARBA" id="ARBA00025747"/>
    </source>
</evidence>
<evidence type="ECO:0000256" key="7">
    <source>
        <dbReference type="ARBA" id="ARBA00044529"/>
    </source>
</evidence>
<keyword evidence="5" id="KW-0539">Nucleus</keyword>
<feature type="compositionally biased region" description="Basic and acidic residues" evidence="8">
    <location>
        <begin position="424"/>
        <end position="436"/>
    </location>
</feature>
<dbReference type="InterPro" id="IPR038051">
    <property type="entry name" value="XRCC4-like_N_sf"/>
</dbReference>
<comment type="similarity">
    <text evidence="6">Belongs to the XRCC4-XLF family. XLF subfamily.</text>
</comment>
<dbReference type="InterPro" id="IPR015381">
    <property type="entry name" value="XLF-like_N"/>
</dbReference>
<evidence type="ECO:0000256" key="4">
    <source>
        <dbReference type="ARBA" id="ARBA00023204"/>
    </source>
</evidence>
<evidence type="ECO:0000256" key="8">
    <source>
        <dbReference type="SAM" id="MobiDB-lite"/>
    </source>
</evidence>
<keyword evidence="2" id="KW-0227">DNA damage</keyword>
<dbReference type="GO" id="GO:0045027">
    <property type="term" value="F:DNA end binding"/>
    <property type="evidence" value="ECO:0007669"/>
    <property type="project" value="TreeGrafter"/>
</dbReference>
<protein>
    <recommendedName>
        <fullName evidence="7">Non-homologous end-joining factor 1</fullName>
    </recommendedName>
</protein>
<feature type="compositionally biased region" description="Acidic residues" evidence="8">
    <location>
        <begin position="297"/>
        <end position="310"/>
    </location>
</feature>
<evidence type="ECO:0000259" key="10">
    <source>
        <dbReference type="Pfam" id="PF21928"/>
    </source>
</evidence>